<dbReference type="Proteomes" id="UP000000323">
    <property type="component" value="Chromosome 2"/>
</dbReference>
<proteinExistence type="predicted"/>
<accession>D1CJ04</accession>
<dbReference type="STRING" id="525904.Tter_2841"/>
<sequence>MIASLRPLREPNAISAISVQAFWCRRRFELTVRRRGPRDHTIYTWSVVEVDAEGNPLEQGLMADSASRTFNSPEDAYWDASETVQVAISQP</sequence>
<evidence type="ECO:0000313" key="2">
    <source>
        <dbReference type="Proteomes" id="UP000000323"/>
    </source>
</evidence>
<dbReference type="AlphaFoldDB" id="D1CJ04"/>
<dbReference type="HOGENOM" id="CLU_2426036_0_0_0"/>
<organism evidence="1 2">
    <name type="scientific">Thermobaculum terrenum (strain ATCC BAA-798 / CCMEE 7001 / YNP1)</name>
    <dbReference type="NCBI Taxonomy" id="525904"/>
    <lineage>
        <taxon>Bacteria</taxon>
        <taxon>Bacillati</taxon>
        <taxon>Chloroflexota</taxon>
        <taxon>Chloroflexia</taxon>
        <taxon>Candidatus Thermobaculales</taxon>
        <taxon>Candidatus Thermobaculaceae</taxon>
        <taxon>Thermobaculum</taxon>
    </lineage>
</organism>
<evidence type="ECO:0000313" key="1">
    <source>
        <dbReference type="EMBL" id="ACZ43724.1"/>
    </source>
</evidence>
<protein>
    <submittedName>
        <fullName evidence="1">Uncharacterized protein</fullName>
    </submittedName>
</protein>
<reference evidence="2" key="1">
    <citation type="journal article" date="2010" name="Stand. Genomic Sci.">
        <title>Complete genome sequence of 'Thermobaculum terrenum' type strain (YNP1).</title>
        <authorList>
            <person name="Kiss H."/>
            <person name="Cleland D."/>
            <person name="Lapidus A."/>
            <person name="Lucas S."/>
            <person name="Glavina Del Rio T."/>
            <person name="Nolan M."/>
            <person name="Tice H."/>
            <person name="Han C."/>
            <person name="Goodwin L."/>
            <person name="Pitluck S."/>
            <person name="Liolios K."/>
            <person name="Ivanova N."/>
            <person name="Mavromatis K."/>
            <person name="Ovchinnikova G."/>
            <person name="Pati A."/>
            <person name="Chen A."/>
            <person name="Palaniappan K."/>
            <person name="Land M."/>
            <person name="Hauser L."/>
            <person name="Chang Y."/>
            <person name="Jeffries C."/>
            <person name="Lu M."/>
            <person name="Brettin T."/>
            <person name="Detter J."/>
            <person name="Goker M."/>
            <person name="Tindall B."/>
            <person name="Beck B."/>
            <person name="McDermott T."/>
            <person name="Woyke T."/>
            <person name="Bristow J."/>
            <person name="Eisen J."/>
            <person name="Markowitz V."/>
            <person name="Hugenholtz P."/>
            <person name="Kyrpides N."/>
            <person name="Klenk H."/>
            <person name="Cheng J."/>
        </authorList>
    </citation>
    <scope>NUCLEOTIDE SEQUENCE [LARGE SCALE GENOMIC DNA]</scope>
    <source>
        <strain evidence="2">ATCC BAA-798 / YNP1</strain>
    </source>
</reference>
<name>D1CJ04_THET1</name>
<gene>
    <name evidence="1" type="ordered locus">Tter_2841</name>
</gene>
<keyword evidence="2" id="KW-1185">Reference proteome</keyword>
<dbReference type="KEGG" id="ttr:Tter_2841"/>
<dbReference type="EMBL" id="CP001826">
    <property type="protein sequence ID" value="ACZ43724.1"/>
    <property type="molecule type" value="Genomic_DNA"/>
</dbReference>